<dbReference type="EMBL" id="CP017708">
    <property type="protein sequence ID" value="AOY83372.1"/>
    <property type="molecule type" value="Genomic_DNA"/>
</dbReference>
<sequence length="63" mass="6947">MLLAWACCWHGHLGGTGMLLAWASWWHGHVGGMGILPVSFLGRAFPTKCEEVENEGKPPLKHH</sequence>
<name>A0A1D9G6U8_MOOP1</name>
<organism evidence="1 2">
    <name type="scientific">Moorena producens (strain JHB)</name>
    <dbReference type="NCBI Taxonomy" id="1454205"/>
    <lineage>
        <taxon>Bacteria</taxon>
        <taxon>Bacillati</taxon>
        <taxon>Cyanobacteriota</taxon>
        <taxon>Cyanophyceae</taxon>
        <taxon>Coleofasciculales</taxon>
        <taxon>Coleofasciculaceae</taxon>
        <taxon>Moorena</taxon>
    </lineage>
</organism>
<dbReference type="Proteomes" id="UP000176944">
    <property type="component" value="Chromosome"/>
</dbReference>
<evidence type="ECO:0000313" key="2">
    <source>
        <dbReference type="Proteomes" id="UP000176944"/>
    </source>
</evidence>
<gene>
    <name evidence="1" type="ORF">BJP36_29090</name>
</gene>
<proteinExistence type="predicted"/>
<reference evidence="2" key="1">
    <citation type="submission" date="2016-10" db="EMBL/GenBank/DDBJ databases">
        <title>Comparative genomics uncovers the prolific and rare metabolic potential of the cyanobacterial genus Moorea.</title>
        <authorList>
            <person name="Leao T."/>
            <person name="Castelao G."/>
            <person name="Korobeynikov A."/>
            <person name="Monroe E.A."/>
            <person name="Podell S."/>
            <person name="Glukhov E."/>
            <person name="Allen E."/>
            <person name="Gerwick W.H."/>
            <person name="Gerwick L."/>
        </authorList>
    </citation>
    <scope>NUCLEOTIDE SEQUENCE [LARGE SCALE GENOMIC DNA]</scope>
    <source>
        <strain evidence="2">JHB</strain>
    </source>
</reference>
<evidence type="ECO:0000313" key="1">
    <source>
        <dbReference type="EMBL" id="AOY83372.1"/>
    </source>
</evidence>
<protein>
    <submittedName>
        <fullName evidence="1">Uncharacterized protein</fullName>
    </submittedName>
</protein>
<accession>A0A1D9G6U8</accession>
<dbReference type="AlphaFoldDB" id="A0A1D9G6U8"/>